<keyword evidence="3" id="KW-1185">Reference proteome</keyword>
<organism evidence="2 3">
    <name type="scientific">Portunus trituberculatus</name>
    <name type="common">Swimming crab</name>
    <name type="synonym">Neptunus trituberculatus</name>
    <dbReference type="NCBI Taxonomy" id="210409"/>
    <lineage>
        <taxon>Eukaryota</taxon>
        <taxon>Metazoa</taxon>
        <taxon>Ecdysozoa</taxon>
        <taxon>Arthropoda</taxon>
        <taxon>Crustacea</taxon>
        <taxon>Multicrustacea</taxon>
        <taxon>Malacostraca</taxon>
        <taxon>Eumalacostraca</taxon>
        <taxon>Eucarida</taxon>
        <taxon>Decapoda</taxon>
        <taxon>Pleocyemata</taxon>
        <taxon>Brachyura</taxon>
        <taxon>Eubrachyura</taxon>
        <taxon>Portunoidea</taxon>
        <taxon>Portunidae</taxon>
        <taxon>Portuninae</taxon>
        <taxon>Portunus</taxon>
    </lineage>
</organism>
<evidence type="ECO:0000256" key="1">
    <source>
        <dbReference type="SAM" id="MobiDB-lite"/>
    </source>
</evidence>
<sequence length="84" mass="9458">MHSQTQPGRHLLAANLNKKTRHSSFSVGISRRPRVGAKSIFVTLHKAKEDGAVAASRATEKQEKEKEGEEEEKEEEEEEEEEEG</sequence>
<dbReference type="EMBL" id="VSRR010069543">
    <property type="protein sequence ID" value="MPC85784.1"/>
    <property type="molecule type" value="Genomic_DNA"/>
</dbReference>
<name>A0A5B7IZZ2_PORTR</name>
<comment type="caution">
    <text evidence="2">The sequence shown here is derived from an EMBL/GenBank/DDBJ whole genome shotgun (WGS) entry which is preliminary data.</text>
</comment>
<reference evidence="2 3" key="1">
    <citation type="submission" date="2019-05" db="EMBL/GenBank/DDBJ databases">
        <title>Another draft genome of Portunus trituberculatus and its Hox gene families provides insights of decapod evolution.</title>
        <authorList>
            <person name="Jeong J.-H."/>
            <person name="Song I."/>
            <person name="Kim S."/>
            <person name="Choi T."/>
            <person name="Kim D."/>
            <person name="Ryu S."/>
            <person name="Kim W."/>
        </authorList>
    </citation>
    <scope>NUCLEOTIDE SEQUENCE [LARGE SCALE GENOMIC DNA]</scope>
    <source>
        <tissue evidence="2">Muscle</tissue>
    </source>
</reference>
<dbReference type="AlphaFoldDB" id="A0A5B7IZZ2"/>
<evidence type="ECO:0000313" key="3">
    <source>
        <dbReference type="Proteomes" id="UP000324222"/>
    </source>
</evidence>
<feature type="compositionally biased region" description="Basic and acidic residues" evidence="1">
    <location>
        <begin position="58"/>
        <end position="67"/>
    </location>
</feature>
<dbReference type="Proteomes" id="UP000324222">
    <property type="component" value="Unassembled WGS sequence"/>
</dbReference>
<feature type="compositionally biased region" description="Acidic residues" evidence="1">
    <location>
        <begin position="68"/>
        <end position="84"/>
    </location>
</feature>
<protein>
    <submittedName>
        <fullName evidence="2">Uncharacterized protein</fullName>
    </submittedName>
</protein>
<evidence type="ECO:0000313" key="2">
    <source>
        <dbReference type="EMBL" id="MPC85784.1"/>
    </source>
</evidence>
<proteinExistence type="predicted"/>
<accession>A0A5B7IZZ2</accession>
<gene>
    <name evidence="2" type="ORF">E2C01_080578</name>
</gene>
<feature type="region of interest" description="Disordered" evidence="1">
    <location>
        <begin position="47"/>
        <end position="84"/>
    </location>
</feature>